<accession>A0ACB8YB45</accession>
<dbReference type="Proteomes" id="UP001055879">
    <property type="component" value="Linkage Group LG13"/>
</dbReference>
<protein>
    <submittedName>
        <fullName evidence="1">Uncharacterized protein</fullName>
    </submittedName>
</protein>
<gene>
    <name evidence="1" type="ORF">L6452_36591</name>
</gene>
<evidence type="ECO:0000313" key="1">
    <source>
        <dbReference type="EMBL" id="KAI3681787.1"/>
    </source>
</evidence>
<sequence length="74" mass="8536">MVEVKACFNRVAFALMEAFFELELQKWQNLEDSVCFVCVRDRGEGGLGELELLKREHTAYFSFNEITGNLNLKS</sequence>
<keyword evidence="2" id="KW-1185">Reference proteome</keyword>
<dbReference type="EMBL" id="CM042059">
    <property type="protein sequence ID" value="KAI3681787.1"/>
    <property type="molecule type" value="Genomic_DNA"/>
</dbReference>
<reference evidence="2" key="1">
    <citation type="journal article" date="2022" name="Mol. Ecol. Resour.">
        <title>The genomes of chicory, endive, great burdock and yacon provide insights into Asteraceae palaeo-polyploidization history and plant inulin production.</title>
        <authorList>
            <person name="Fan W."/>
            <person name="Wang S."/>
            <person name="Wang H."/>
            <person name="Wang A."/>
            <person name="Jiang F."/>
            <person name="Liu H."/>
            <person name="Zhao H."/>
            <person name="Xu D."/>
            <person name="Zhang Y."/>
        </authorList>
    </citation>
    <scope>NUCLEOTIDE SEQUENCE [LARGE SCALE GENOMIC DNA]</scope>
    <source>
        <strain evidence="2">cv. Niubang</strain>
    </source>
</reference>
<proteinExistence type="predicted"/>
<organism evidence="1 2">
    <name type="scientific">Arctium lappa</name>
    <name type="common">Greater burdock</name>
    <name type="synonym">Lappa major</name>
    <dbReference type="NCBI Taxonomy" id="4217"/>
    <lineage>
        <taxon>Eukaryota</taxon>
        <taxon>Viridiplantae</taxon>
        <taxon>Streptophyta</taxon>
        <taxon>Embryophyta</taxon>
        <taxon>Tracheophyta</taxon>
        <taxon>Spermatophyta</taxon>
        <taxon>Magnoliopsida</taxon>
        <taxon>eudicotyledons</taxon>
        <taxon>Gunneridae</taxon>
        <taxon>Pentapetalae</taxon>
        <taxon>asterids</taxon>
        <taxon>campanulids</taxon>
        <taxon>Asterales</taxon>
        <taxon>Asteraceae</taxon>
        <taxon>Carduoideae</taxon>
        <taxon>Cardueae</taxon>
        <taxon>Arctiinae</taxon>
        <taxon>Arctium</taxon>
    </lineage>
</organism>
<name>A0ACB8YB45_ARCLA</name>
<evidence type="ECO:0000313" key="2">
    <source>
        <dbReference type="Proteomes" id="UP001055879"/>
    </source>
</evidence>
<comment type="caution">
    <text evidence="1">The sequence shown here is derived from an EMBL/GenBank/DDBJ whole genome shotgun (WGS) entry which is preliminary data.</text>
</comment>
<reference evidence="1 2" key="2">
    <citation type="journal article" date="2022" name="Mol. Ecol. Resour.">
        <title>The genomes of chicory, endive, great burdock and yacon provide insights into Asteraceae paleo-polyploidization history and plant inulin production.</title>
        <authorList>
            <person name="Fan W."/>
            <person name="Wang S."/>
            <person name="Wang H."/>
            <person name="Wang A."/>
            <person name="Jiang F."/>
            <person name="Liu H."/>
            <person name="Zhao H."/>
            <person name="Xu D."/>
            <person name="Zhang Y."/>
        </authorList>
    </citation>
    <scope>NUCLEOTIDE SEQUENCE [LARGE SCALE GENOMIC DNA]</scope>
    <source>
        <strain evidence="2">cv. Niubang</strain>
    </source>
</reference>